<keyword evidence="2" id="KW-1185">Reference proteome</keyword>
<reference evidence="2" key="2">
    <citation type="submission" date="2015-01" db="EMBL/GenBank/DDBJ databases">
        <title>Evolutionary Origins and Diversification of the Mycorrhizal Mutualists.</title>
        <authorList>
            <consortium name="DOE Joint Genome Institute"/>
            <consortium name="Mycorrhizal Genomics Consortium"/>
            <person name="Kohler A."/>
            <person name="Kuo A."/>
            <person name="Nagy L.G."/>
            <person name="Floudas D."/>
            <person name="Copeland A."/>
            <person name="Barry K.W."/>
            <person name="Cichocki N."/>
            <person name="Veneault-Fourrey C."/>
            <person name="LaButti K."/>
            <person name="Lindquist E.A."/>
            <person name="Lipzen A."/>
            <person name="Lundell T."/>
            <person name="Morin E."/>
            <person name="Murat C."/>
            <person name="Riley R."/>
            <person name="Ohm R."/>
            <person name="Sun H."/>
            <person name="Tunlid A."/>
            <person name="Henrissat B."/>
            <person name="Grigoriev I.V."/>
            <person name="Hibbett D.S."/>
            <person name="Martin F."/>
        </authorList>
    </citation>
    <scope>NUCLEOTIDE SEQUENCE [LARGE SCALE GENOMIC DNA]</scope>
    <source>
        <strain evidence="2">h7</strain>
    </source>
</reference>
<evidence type="ECO:0000313" key="2">
    <source>
        <dbReference type="Proteomes" id="UP000053424"/>
    </source>
</evidence>
<evidence type="ECO:0000313" key="1">
    <source>
        <dbReference type="EMBL" id="KIM43767.1"/>
    </source>
</evidence>
<organism evidence="1 2">
    <name type="scientific">Hebeloma cylindrosporum</name>
    <dbReference type="NCBI Taxonomy" id="76867"/>
    <lineage>
        <taxon>Eukaryota</taxon>
        <taxon>Fungi</taxon>
        <taxon>Dikarya</taxon>
        <taxon>Basidiomycota</taxon>
        <taxon>Agaricomycotina</taxon>
        <taxon>Agaricomycetes</taxon>
        <taxon>Agaricomycetidae</taxon>
        <taxon>Agaricales</taxon>
        <taxon>Agaricineae</taxon>
        <taxon>Hymenogastraceae</taxon>
        <taxon>Hebeloma</taxon>
    </lineage>
</organism>
<dbReference type="Proteomes" id="UP000053424">
    <property type="component" value="Unassembled WGS sequence"/>
</dbReference>
<dbReference type="HOGENOM" id="CLU_2831471_0_0_1"/>
<proteinExistence type="predicted"/>
<dbReference type="AlphaFoldDB" id="A0A0C2YRW2"/>
<dbReference type="EMBL" id="KN831775">
    <property type="protein sequence ID" value="KIM43767.1"/>
    <property type="molecule type" value="Genomic_DNA"/>
</dbReference>
<gene>
    <name evidence="1" type="ORF">M413DRAFT_388390</name>
</gene>
<reference evidence="1 2" key="1">
    <citation type="submission" date="2014-04" db="EMBL/GenBank/DDBJ databases">
        <authorList>
            <consortium name="DOE Joint Genome Institute"/>
            <person name="Kuo A."/>
            <person name="Gay G."/>
            <person name="Dore J."/>
            <person name="Kohler A."/>
            <person name="Nagy L.G."/>
            <person name="Floudas D."/>
            <person name="Copeland A."/>
            <person name="Barry K.W."/>
            <person name="Cichocki N."/>
            <person name="Veneault-Fourrey C."/>
            <person name="LaButti K."/>
            <person name="Lindquist E.A."/>
            <person name="Lipzen A."/>
            <person name="Lundell T."/>
            <person name="Morin E."/>
            <person name="Murat C."/>
            <person name="Sun H."/>
            <person name="Tunlid A."/>
            <person name="Henrissat B."/>
            <person name="Grigoriev I.V."/>
            <person name="Hibbett D.S."/>
            <person name="Martin F."/>
            <person name="Nordberg H.P."/>
            <person name="Cantor M.N."/>
            <person name="Hua S.X."/>
        </authorList>
    </citation>
    <scope>NUCLEOTIDE SEQUENCE [LARGE SCALE GENOMIC DNA]</scope>
    <source>
        <strain evidence="2">h7</strain>
    </source>
</reference>
<protein>
    <submittedName>
        <fullName evidence="1">Uncharacterized protein</fullName>
    </submittedName>
</protein>
<accession>A0A0C2YRW2</accession>
<sequence length="66" mass="7542">MHVAVFTSSVLSACFFLLFGQAISFLFSQLLLYFHPQENIYYSRAQAQCPYSRPWAYPAHICSGLC</sequence>
<name>A0A0C2YRW2_HEBCY</name>